<keyword evidence="6" id="KW-0175">Coiled coil</keyword>
<feature type="compositionally biased region" description="Polar residues" evidence="7">
    <location>
        <begin position="507"/>
        <end position="517"/>
    </location>
</feature>
<name>A0A2A6BFT2_PRIPA</name>
<gene>
    <name evidence="8" type="primary">WBGene00205807</name>
</gene>
<dbReference type="GO" id="GO:0030139">
    <property type="term" value="C:endocytic vesicle"/>
    <property type="evidence" value="ECO:0000318"/>
    <property type="project" value="GO_Central"/>
</dbReference>
<proteinExistence type="inferred from homology"/>
<feature type="region of interest" description="Disordered" evidence="7">
    <location>
        <begin position="823"/>
        <end position="969"/>
    </location>
</feature>
<feature type="region of interest" description="Disordered" evidence="7">
    <location>
        <begin position="596"/>
        <end position="723"/>
    </location>
</feature>
<reference evidence="9" key="1">
    <citation type="journal article" date="2008" name="Nat. Genet.">
        <title>The Pristionchus pacificus genome provides a unique perspective on nematode lifestyle and parasitism.</title>
        <authorList>
            <person name="Dieterich C."/>
            <person name="Clifton S.W."/>
            <person name="Schuster L.N."/>
            <person name="Chinwalla A."/>
            <person name="Delehaunty K."/>
            <person name="Dinkelacker I."/>
            <person name="Fulton L."/>
            <person name="Fulton R."/>
            <person name="Godfrey J."/>
            <person name="Minx P."/>
            <person name="Mitreva M."/>
            <person name="Roeseler W."/>
            <person name="Tian H."/>
            <person name="Witte H."/>
            <person name="Yang S.P."/>
            <person name="Wilson R.K."/>
            <person name="Sommer R.J."/>
        </authorList>
    </citation>
    <scope>NUCLEOTIDE SEQUENCE [LARGE SCALE GENOMIC DNA]</scope>
    <source>
        <strain evidence="9">PS312</strain>
    </source>
</reference>
<evidence type="ECO:0000313" key="8">
    <source>
        <dbReference type="EnsemblMetazoa" id="PPA32947.1"/>
    </source>
</evidence>
<feature type="compositionally biased region" description="Polar residues" evidence="7">
    <location>
        <begin position="778"/>
        <end position="788"/>
    </location>
</feature>
<dbReference type="SUPFAM" id="SSF109993">
    <property type="entry name" value="VPS9 domain"/>
    <property type="match status" value="1"/>
</dbReference>
<dbReference type="InterPro" id="IPR008936">
    <property type="entry name" value="Rho_GTPase_activation_prot"/>
</dbReference>
<feature type="region of interest" description="Disordered" evidence="7">
    <location>
        <begin position="1029"/>
        <end position="1083"/>
    </location>
</feature>
<keyword evidence="5" id="KW-0472">Membrane</keyword>
<feature type="compositionally biased region" description="Basic and acidic residues" evidence="7">
    <location>
        <begin position="605"/>
        <end position="617"/>
    </location>
</feature>
<dbReference type="GO" id="GO:0006897">
    <property type="term" value="P:endocytosis"/>
    <property type="evidence" value="ECO:0007669"/>
    <property type="project" value="UniProtKB-KW"/>
</dbReference>
<comment type="subcellular location">
    <subcellularLocation>
        <location evidence="1">Membrane</location>
        <topology evidence="1">Peripheral membrane protein</topology>
    </subcellularLocation>
</comment>
<dbReference type="GO" id="GO:0031267">
    <property type="term" value="F:small GTPase binding"/>
    <property type="evidence" value="ECO:0000318"/>
    <property type="project" value="GO_Central"/>
</dbReference>
<feature type="region of interest" description="Disordered" evidence="7">
    <location>
        <begin position="981"/>
        <end position="1002"/>
    </location>
</feature>
<dbReference type="PANTHER" id="PTHR23101:SF25">
    <property type="entry name" value="GTPASE-ACTIVATING PROTEIN AND VPS9 DOMAIN-CONTAINING PROTEIN 1"/>
    <property type="match status" value="1"/>
</dbReference>
<feature type="region of interest" description="Disordered" evidence="7">
    <location>
        <begin position="757"/>
        <end position="807"/>
    </location>
</feature>
<feature type="coiled-coil region" evidence="6">
    <location>
        <begin position="1250"/>
        <end position="1277"/>
    </location>
</feature>
<dbReference type="InterPro" id="IPR037191">
    <property type="entry name" value="VPS9_dom_sf"/>
</dbReference>
<comment type="similarity">
    <text evidence="2">Belongs to the GAPVD1 family.</text>
</comment>
<accession>A0A8R1ULS1</accession>
<dbReference type="OrthoDB" id="10264848at2759"/>
<evidence type="ECO:0000256" key="3">
    <source>
        <dbReference type="ARBA" id="ARBA00022583"/>
    </source>
</evidence>
<evidence type="ECO:0000313" key="9">
    <source>
        <dbReference type="Proteomes" id="UP000005239"/>
    </source>
</evidence>
<dbReference type="Pfam" id="PF02204">
    <property type="entry name" value="VPS9"/>
    <property type="match status" value="1"/>
</dbReference>
<feature type="compositionally biased region" description="Acidic residues" evidence="7">
    <location>
        <begin position="638"/>
        <end position="653"/>
    </location>
</feature>
<reference evidence="8" key="2">
    <citation type="submission" date="2022-06" db="UniProtKB">
        <authorList>
            <consortium name="EnsemblMetazoa"/>
        </authorList>
    </citation>
    <scope>IDENTIFICATION</scope>
    <source>
        <strain evidence="8">PS312</strain>
    </source>
</reference>
<evidence type="ECO:0000256" key="5">
    <source>
        <dbReference type="ARBA" id="ARBA00023136"/>
    </source>
</evidence>
<feature type="region of interest" description="Disordered" evidence="7">
    <location>
        <begin position="499"/>
        <end position="566"/>
    </location>
</feature>
<dbReference type="Proteomes" id="UP000005239">
    <property type="component" value="Unassembled WGS sequence"/>
</dbReference>
<evidence type="ECO:0000256" key="4">
    <source>
        <dbReference type="ARBA" id="ARBA00022658"/>
    </source>
</evidence>
<feature type="compositionally biased region" description="Gly residues" evidence="7">
    <location>
        <begin position="991"/>
        <end position="1002"/>
    </location>
</feature>
<dbReference type="GO" id="GO:0005829">
    <property type="term" value="C:cytosol"/>
    <property type="evidence" value="ECO:0000318"/>
    <property type="project" value="GO_Central"/>
</dbReference>
<dbReference type="Gene3D" id="1.10.506.10">
    <property type="entry name" value="GTPase Activation - p120gap, domain 1"/>
    <property type="match status" value="1"/>
</dbReference>
<dbReference type="EnsemblMetazoa" id="PPA32947.1">
    <property type="protein sequence ID" value="PPA32947.1"/>
    <property type="gene ID" value="WBGene00205807"/>
</dbReference>
<accession>A0A2A6BFT2</accession>
<dbReference type="Gene3D" id="1.20.1050.80">
    <property type="entry name" value="VPS9 domain"/>
    <property type="match status" value="1"/>
</dbReference>
<dbReference type="SMART" id="SM00167">
    <property type="entry name" value="VPS9"/>
    <property type="match status" value="1"/>
</dbReference>
<keyword evidence="3" id="KW-0254">Endocytosis</keyword>
<feature type="compositionally biased region" description="Gly residues" evidence="7">
    <location>
        <begin position="909"/>
        <end position="923"/>
    </location>
</feature>
<evidence type="ECO:0000256" key="2">
    <source>
        <dbReference type="ARBA" id="ARBA00008489"/>
    </source>
</evidence>
<dbReference type="PROSITE" id="PS50018">
    <property type="entry name" value="RAS_GTPASE_ACTIV_2"/>
    <property type="match status" value="1"/>
</dbReference>
<organism evidence="8 9">
    <name type="scientific">Pristionchus pacificus</name>
    <name type="common">Parasitic nematode worm</name>
    <dbReference type="NCBI Taxonomy" id="54126"/>
    <lineage>
        <taxon>Eukaryota</taxon>
        <taxon>Metazoa</taxon>
        <taxon>Ecdysozoa</taxon>
        <taxon>Nematoda</taxon>
        <taxon>Chromadorea</taxon>
        <taxon>Rhabditida</taxon>
        <taxon>Rhabditina</taxon>
        <taxon>Diplogasteromorpha</taxon>
        <taxon>Diplogasteroidea</taxon>
        <taxon>Neodiplogasteridae</taxon>
        <taxon>Pristionchus</taxon>
    </lineage>
</organism>
<dbReference type="GO" id="GO:0016020">
    <property type="term" value="C:membrane"/>
    <property type="evidence" value="ECO:0007669"/>
    <property type="project" value="UniProtKB-SubCell"/>
</dbReference>
<dbReference type="InterPro" id="IPR001936">
    <property type="entry name" value="RasGAP_dom"/>
</dbReference>
<sequence length="1514" mass="162318">MDGGGGLSPSSAPPMLGTGGVWALCERLRGEKLMVTSELSAVRQLHESIEERMHALGLLAWGTKLHQWALSSLLGSHPSVQPECTFGVLATIDAAQLEPAYRRLGHHHSTVAAVLNGLLASPRGVAELLHATDAAPAVNADAPSSSSTPLPVSSDELTRALHSLLYGHCIFPGDETLLVEVLCSLVHLQIVPHADPRLVLRRGTAAFPRLLRLFTDGLYAVKVFLTEALHDSVMLVLCQDDAYLDIDANKMLLRFKPEDRDRRFGTDPTTAEYERRVSGHRRMVVEKLVLLTHSFIKGIVDALHSLPASLVWLVQQLHAALVDGKRLQPGQAALICTDLLVTNLLCAAIANPETYGIISDTPVSATARTNLIQIGQLVQVLALSRHEPPPAIFQVFTRQFEESPIIGVVDRVLALSLPPMEGGLTGTASASDGGKDGGERYAPMQARCEDPIRRAHFIGSVADVNTIVAAIQGPAVSHITEAGLSKELRSLGRRLPSSPFASVAPSGKNSPQSSTAVPRSGTLRNLAEKVQTAASSYARPASSDGRRGGGEEQGGGGTTSPIPIPPEMVDVVVFTLGDDNEEKIGLRSEESFMEISGLRRRKKRNSEGNEKRTRFLEEESSYVGSAPSECTTEGGSDTGEEEEEEDEGEEGDDAASLASSGEREGEEGHEDRLLVLDEDDGASTLPDNVSEMGAMSGRASPSLSGRDTPDGGESTIAAAGASSTVDGGAREVAAREALLPRLPVTVRKQNAEGLEEKFGKFSLPPNNSRSRYRDDQRSLLSDSWSTDVAPSDNEGPTLMLPQAQAPPMYQLLPGGGQAAAAAAAAGGGPAAQQQAAAAAAGGGVQARQARSGSLRNGSTTGGEDKSDTWSLDAVASDTEVDRNDRSDIAPIPVPMGPPLNGGEMAANRGGAGGGGVEPSGGGQRGEDAGNGRMRRQSSGSSFYSEEGRRGSGGNAAQLPVSKPTSEVGEDSHAIHVALPDLTAGSDNGVEGSAGGTPSAGGGLKGKFSIEMRSKKAAILQGLHRIGDKMKRGGNSAVGSMRGSATMGDFPSLERNGGASVEERRAGSSGDLLNLDEPSPDDILAKYQRGGARSHQQPDILVDFSDSRDDLARAPEEMAPPLPVQSPAAPRLAYYSPDNLTQCAAFLDAKRKLRFVLSGVGFLPTWCATSNSRDKPRGDDEAKEELIALLQFALAEAVFLAEAVNGRERALCAQIRETIRCLGVFTPREVRKLVRSLKEDHRRRASYTLYLQQSRLSLLRLQAALERLTARVKREKSLTEECLVEMWINRFYLPVRQPALLGQLERQFELLGAQDEKTEWVRQHMERLWRHLEAEAAFRAAGANQREYARKCVERTLMARIYHMAFYPNCDADYHRDDVLHKALQRLASTVSPDHGQMAIPEALRGECPWPSAQHEIAVINAFKSPRDKLACIRHGSCSRACQAIVDLLFLARSSAAADDITPILVYVIVMANPANLLSNVQYIEGFYGQQLAAGDDAYWWTQFRSAIEFIKTLL</sequence>
<dbReference type="PROSITE" id="PS51205">
    <property type="entry name" value="VPS9"/>
    <property type="match status" value="1"/>
</dbReference>
<dbReference type="PANTHER" id="PTHR23101">
    <property type="entry name" value="RAB GDP/GTP EXCHANGE FACTOR"/>
    <property type="match status" value="1"/>
</dbReference>
<dbReference type="Pfam" id="PF00616">
    <property type="entry name" value="RasGAP"/>
    <property type="match status" value="1"/>
</dbReference>
<keyword evidence="4" id="KW-0344">Guanine-nucleotide releasing factor</keyword>
<protein>
    <submittedName>
        <fullName evidence="8">Rme-6</fullName>
    </submittedName>
</protein>
<keyword evidence="9" id="KW-1185">Reference proteome</keyword>
<dbReference type="InterPro" id="IPR045046">
    <property type="entry name" value="Vps9-like"/>
</dbReference>
<dbReference type="InterPro" id="IPR003123">
    <property type="entry name" value="VPS9"/>
</dbReference>
<evidence type="ECO:0000256" key="7">
    <source>
        <dbReference type="SAM" id="MobiDB-lite"/>
    </source>
</evidence>
<evidence type="ECO:0000256" key="1">
    <source>
        <dbReference type="ARBA" id="ARBA00004170"/>
    </source>
</evidence>
<dbReference type="SUPFAM" id="SSF48350">
    <property type="entry name" value="GTPase activation domain, GAP"/>
    <property type="match status" value="1"/>
</dbReference>
<evidence type="ECO:0000256" key="6">
    <source>
        <dbReference type="SAM" id="Coils"/>
    </source>
</evidence>
<dbReference type="GO" id="GO:0005085">
    <property type="term" value="F:guanyl-nucleotide exchange factor activity"/>
    <property type="evidence" value="ECO:0000318"/>
    <property type="project" value="GO_Central"/>
</dbReference>
<feature type="compositionally biased region" description="Low complexity" evidence="7">
    <location>
        <begin position="823"/>
        <end position="849"/>
    </location>
</feature>